<evidence type="ECO:0000259" key="4">
    <source>
        <dbReference type="PROSITE" id="PS50110"/>
    </source>
</evidence>
<dbReference type="Gene3D" id="3.40.50.2300">
    <property type="match status" value="1"/>
</dbReference>
<gene>
    <name evidence="5" type="ordered locus">Hoch_0125</name>
</gene>
<dbReference type="KEGG" id="hoh:Hoch_0125"/>
<dbReference type="STRING" id="502025.Hoch_0125"/>
<feature type="compositionally biased region" description="Basic and acidic residues" evidence="3">
    <location>
        <begin position="10"/>
        <end position="24"/>
    </location>
</feature>
<dbReference type="OrthoDB" id="5489610at2"/>
<keyword evidence="6" id="KW-1185">Reference proteome</keyword>
<dbReference type="SUPFAM" id="SSF52172">
    <property type="entry name" value="CheY-like"/>
    <property type="match status" value="1"/>
</dbReference>
<dbReference type="PROSITE" id="PS50110">
    <property type="entry name" value="RESPONSE_REGULATORY"/>
    <property type="match status" value="1"/>
</dbReference>
<dbReference type="PANTHER" id="PTHR44591:SF3">
    <property type="entry name" value="RESPONSE REGULATORY DOMAIN-CONTAINING PROTEIN"/>
    <property type="match status" value="1"/>
</dbReference>
<feature type="region of interest" description="Disordered" evidence="3">
    <location>
        <begin position="1"/>
        <end position="25"/>
    </location>
</feature>
<protein>
    <submittedName>
        <fullName evidence="5">Response regulator receiver protein</fullName>
    </submittedName>
</protein>
<evidence type="ECO:0000256" key="1">
    <source>
        <dbReference type="ARBA" id="ARBA00022553"/>
    </source>
</evidence>
<dbReference type="Proteomes" id="UP000001880">
    <property type="component" value="Chromosome"/>
</dbReference>
<dbReference type="InterPro" id="IPR011006">
    <property type="entry name" value="CheY-like_superfamily"/>
</dbReference>
<evidence type="ECO:0000256" key="2">
    <source>
        <dbReference type="PROSITE-ProRule" id="PRU00169"/>
    </source>
</evidence>
<name>D0LGM0_HALO1</name>
<keyword evidence="1 2" id="KW-0597">Phosphoprotein</keyword>
<dbReference type="AlphaFoldDB" id="D0LGM0"/>
<dbReference type="eggNOG" id="COG1074">
    <property type="taxonomic scope" value="Bacteria"/>
</dbReference>
<dbReference type="InterPro" id="IPR011990">
    <property type="entry name" value="TPR-like_helical_dom_sf"/>
</dbReference>
<evidence type="ECO:0000313" key="5">
    <source>
        <dbReference type="EMBL" id="ACY12766.1"/>
    </source>
</evidence>
<dbReference type="SUPFAM" id="SSF48452">
    <property type="entry name" value="TPR-like"/>
    <property type="match status" value="1"/>
</dbReference>
<dbReference type="GO" id="GO:0000160">
    <property type="term" value="P:phosphorelay signal transduction system"/>
    <property type="evidence" value="ECO:0007669"/>
    <property type="project" value="InterPro"/>
</dbReference>
<feature type="modified residue" description="4-aspartylphosphate" evidence="2">
    <location>
        <position position="82"/>
    </location>
</feature>
<evidence type="ECO:0000256" key="3">
    <source>
        <dbReference type="SAM" id="MobiDB-lite"/>
    </source>
</evidence>
<evidence type="ECO:0000313" key="6">
    <source>
        <dbReference type="Proteomes" id="UP000001880"/>
    </source>
</evidence>
<dbReference type="eggNOG" id="COG0784">
    <property type="taxonomic scope" value="Bacteria"/>
</dbReference>
<reference evidence="5 6" key="1">
    <citation type="journal article" date="2010" name="Stand. Genomic Sci.">
        <title>Complete genome sequence of Haliangium ochraceum type strain (SMP-2).</title>
        <authorList>
            <consortium name="US DOE Joint Genome Institute (JGI-PGF)"/>
            <person name="Ivanova N."/>
            <person name="Daum C."/>
            <person name="Lang E."/>
            <person name="Abt B."/>
            <person name="Kopitz M."/>
            <person name="Saunders E."/>
            <person name="Lapidus A."/>
            <person name="Lucas S."/>
            <person name="Glavina Del Rio T."/>
            <person name="Nolan M."/>
            <person name="Tice H."/>
            <person name="Copeland A."/>
            <person name="Cheng J.F."/>
            <person name="Chen F."/>
            <person name="Bruce D."/>
            <person name="Goodwin L."/>
            <person name="Pitluck S."/>
            <person name="Mavromatis K."/>
            <person name="Pati A."/>
            <person name="Mikhailova N."/>
            <person name="Chen A."/>
            <person name="Palaniappan K."/>
            <person name="Land M."/>
            <person name="Hauser L."/>
            <person name="Chang Y.J."/>
            <person name="Jeffries C.D."/>
            <person name="Detter J.C."/>
            <person name="Brettin T."/>
            <person name="Rohde M."/>
            <person name="Goker M."/>
            <person name="Bristow J."/>
            <person name="Markowitz V."/>
            <person name="Eisen J.A."/>
            <person name="Hugenholtz P."/>
            <person name="Kyrpides N.C."/>
            <person name="Klenk H.P."/>
        </authorList>
    </citation>
    <scope>NUCLEOTIDE SEQUENCE [LARGE SCALE GENOMIC DNA]</scope>
    <source>
        <strain evidence="6">DSM 14365 / CIP 107738 / JCM 11303 / AJ 13395 / SMP-2</strain>
    </source>
</reference>
<dbReference type="Gene3D" id="1.25.40.10">
    <property type="entry name" value="Tetratricopeptide repeat domain"/>
    <property type="match status" value="2"/>
</dbReference>
<accession>D0LGM0</accession>
<dbReference type="SMART" id="SM00448">
    <property type="entry name" value="REC"/>
    <property type="match status" value="1"/>
</dbReference>
<dbReference type="eggNOG" id="COG0457">
    <property type="taxonomic scope" value="Bacteria"/>
</dbReference>
<dbReference type="Pfam" id="PF00072">
    <property type="entry name" value="Response_reg"/>
    <property type="match status" value="1"/>
</dbReference>
<dbReference type="InterPro" id="IPR001789">
    <property type="entry name" value="Sig_transdc_resp-reg_receiver"/>
</dbReference>
<feature type="domain" description="Response regulatory" evidence="4">
    <location>
        <begin position="27"/>
        <end position="150"/>
    </location>
</feature>
<dbReference type="PANTHER" id="PTHR44591">
    <property type="entry name" value="STRESS RESPONSE REGULATOR PROTEIN 1"/>
    <property type="match status" value="1"/>
</dbReference>
<dbReference type="InterPro" id="IPR050595">
    <property type="entry name" value="Bact_response_regulator"/>
</dbReference>
<proteinExistence type="predicted"/>
<organism evidence="5 6">
    <name type="scientific">Haliangium ochraceum (strain DSM 14365 / JCM 11303 / SMP-2)</name>
    <dbReference type="NCBI Taxonomy" id="502025"/>
    <lineage>
        <taxon>Bacteria</taxon>
        <taxon>Pseudomonadati</taxon>
        <taxon>Myxococcota</taxon>
        <taxon>Polyangia</taxon>
        <taxon>Haliangiales</taxon>
        <taxon>Kofleriaceae</taxon>
        <taxon>Haliangium</taxon>
    </lineage>
</organism>
<dbReference type="HOGENOM" id="CLU_278952_0_0_7"/>
<sequence>MLTRATRSPSIRDLDSPPPTDREAMPTVLIVDDDKYTQTVLHTALSTDTALTELDIHAITADDGAGGLAAFRKHRPAVVATDLRMPRMDGVALCRAIRAEPGGAEVHLVAMSGTSRDAAAADTVRQEYGAEVFAKPYQLRDMATYIAALLTGATPPGAAHATPHPEQAGELGQRPLPAVLFDFLEARATGKLTLRRGRVEKQVDLLVGHPLSVWSSAREEALGAFLQILGIIREGDLKRALQWAARRRGKVSEALIALGIVTPEDMVSHITMHTCHKLVQSLRWSDGTWAFQPHTQPDGGSRGNPIDMVPLVLQGLRHTVNFDGLPERVRGLEDKPLTLTPRGQRMLPSVRQHLSSKLADEWAEGNTTGALLAAGVERGELFATLDAMLLCDAVSVYDHPIQLESGPIVMRDTGDFSIEELSEHSQLQRAGRGTEEAARELYAMLFDDPGLMSPVHVGELPIEFPDDDDFDASAADSGVIEVAALQRSVGAATAESESNYARRLVLKEYLRIQGRDYYDIFELEHDAAHDAVLRAVEKRRTKFSLDWFARYDLGRDYAKLEEIHAAYDRAEGVLCDPAKRTAYHRSLSFGEQPSDGKRPLAAEIAYLAGIDLLQHGSYADAVAKLQAAIAASPDEADFHATLGWACYLDGQRSAQAADEARPHLNQGLAINPDHALSHQYKGLISAEHGTDEEEAIFHLERALLSDPSADEALYALEAIWKRRGELRPLEREYRRLIYRIARSDPQQECRLWLKLANLYRDELQEPENARIAYESAARLAPEDESVYAALGELQQHTPERFAERREFLRRQWRRSPLSAKPGIDMVHAALAANQPDPAFLAASALVARGCADDETEAFYMRYRPRFVIRAQRPLDAQIWQYLRHAHDSLELGALVALLTPAVIHSFPLSFDDLEVDPTMAVDEEDLPEAFRRVRAYVAHMLGVPIPRVFIRPDFGHQIHIGALHPPVLLAGDDALTSPERSELSFRLGRAMSYLLPGRAIAASRPARLLKAAVLAVFSHAAGNKAAVEDPAGLVAQMREGLGRVPPESLAQARDLVTRITSQSQSLNLSRWVRAQGRTANRVGLLLCGDLPAAVRFARDSGTTAGIDDMIDFAVSGVFASLRAQIGLSIDV</sequence>
<dbReference type="EMBL" id="CP001804">
    <property type="protein sequence ID" value="ACY12766.1"/>
    <property type="molecule type" value="Genomic_DNA"/>
</dbReference>